<accession>A0ACC3ASZ4</accession>
<organism evidence="1 2">
    <name type="scientific">Aspergillus melleus</name>
    <dbReference type="NCBI Taxonomy" id="138277"/>
    <lineage>
        <taxon>Eukaryota</taxon>
        <taxon>Fungi</taxon>
        <taxon>Dikarya</taxon>
        <taxon>Ascomycota</taxon>
        <taxon>Pezizomycotina</taxon>
        <taxon>Eurotiomycetes</taxon>
        <taxon>Eurotiomycetidae</taxon>
        <taxon>Eurotiales</taxon>
        <taxon>Aspergillaceae</taxon>
        <taxon>Aspergillus</taxon>
        <taxon>Aspergillus subgen. Circumdati</taxon>
    </lineage>
</organism>
<dbReference type="EMBL" id="JAOPJF010000076">
    <property type="protein sequence ID" value="KAK1140720.1"/>
    <property type="molecule type" value="Genomic_DNA"/>
</dbReference>
<evidence type="ECO:0000313" key="2">
    <source>
        <dbReference type="Proteomes" id="UP001177260"/>
    </source>
</evidence>
<protein>
    <submittedName>
        <fullName evidence="1">Uncharacterized protein</fullName>
    </submittedName>
</protein>
<reference evidence="1 2" key="1">
    <citation type="journal article" date="2023" name="ACS Omega">
        <title>Identification of the Neoaspergillic Acid Biosynthesis Gene Cluster by Establishing an In Vitro CRISPR-Ribonucleoprotein Genetic System in Aspergillus melleus.</title>
        <authorList>
            <person name="Yuan B."/>
            <person name="Grau M.F."/>
            <person name="Murata R.M."/>
            <person name="Torok T."/>
            <person name="Venkateswaran K."/>
            <person name="Stajich J.E."/>
            <person name="Wang C.C.C."/>
        </authorList>
    </citation>
    <scope>NUCLEOTIDE SEQUENCE [LARGE SCALE GENOMIC DNA]</scope>
    <source>
        <strain evidence="1 2">IMV 1140</strain>
    </source>
</reference>
<proteinExistence type="predicted"/>
<dbReference type="Proteomes" id="UP001177260">
    <property type="component" value="Unassembled WGS sequence"/>
</dbReference>
<evidence type="ECO:0000313" key="1">
    <source>
        <dbReference type="EMBL" id="KAK1140720.1"/>
    </source>
</evidence>
<name>A0ACC3ASZ4_9EURO</name>
<sequence length="237" mass="27399">MNVSITDMSDVPELQGAENVENWDRSLMIHLRIHGLYLIVSGDRKRPVLPVKTEGNEGNPIITDEKIADVEKKIEEWEGAHSQAMGIIRSSMAPAIRHKFKGYTHASELIEALRSNYYHQLYESYFIEGPRTAVHTTYSECKGVRDYIHKMSAALDRFSKSLGKNKSLDEYIKIQFLLCNLGEGWETSLTVYFNCFDKEKTSFDEVCNFLVDEEMLREYNGMFKTKKGKKKHFPNNR</sequence>
<keyword evidence="2" id="KW-1185">Reference proteome</keyword>
<comment type="caution">
    <text evidence="1">The sequence shown here is derived from an EMBL/GenBank/DDBJ whole genome shotgun (WGS) entry which is preliminary data.</text>
</comment>
<gene>
    <name evidence="1" type="ORF">N8T08_009921</name>
</gene>